<dbReference type="InterPro" id="IPR001628">
    <property type="entry name" value="Znf_hrmn_rcpt"/>
</dbReference>
<organism evidence="13 14">
    <name type="scientific">Strongyloides papillosus</name>
    <name type="common">Intestinal threadworm</name>
    <dbReference type="NCBI Taxonomy" id="174720"/>
    <lineage>
        <taxon>Eukaryota</taxon>
        <taxon>Metazoa</taxon>
        <taxon>Ecdysozoa</taxon>
        <taxon>Nematoda</taxon>
        <taxon>Chromadorea</taxon>
        <taxon>Rhabditida</taxon>
        <taxon>Tylenchina</taxon>
        <taxon>Panagrolaimomorpha</taxon>
        <taxon>Strongyloidoidea</taxon>
        <taxon>Strongyloididae</taxon>
        <taxon>Strongyloides</taxon>
    </lineage>
</organism>
<accession>A0A0N5B609</accession>
<keyword evidence="9" id="KW-0539">Nucleus</keyword>
<dbReference type="GO" id="GO:0000978">
    <property type="term" value="F:RNA polymerase II cis-regulatory region sequence-specific DNA binding"/>
    <property type="evidence" value="ECO:0007669"/>
    <property type="project" value="TreeGrafter"/>
</dbReference>
<evidence type="ECO:0000256" key="6">
    <source>
        <dbReference type="ARBA" id="ARBA00023125"/>
    </source>
</evidence>
<dbReference type="AlphaFoldDB" id="A0A0N5B609"/>
<evidence type="ECO:0000256" key="10">
    <source>
        <dbReference type="SAM" id="Coils"/>
    </source>
</evidence>
<evidence type="ECO:0000313" key="13">
    <source>
        <dbReference type="Proteomes" id="UP000046392"/>
    </source>
</evidence>
<keyword evidence="5" id="KW-0805">Transcription regulation</keyword>
<dbReference type="InterPro" id="IPR013088">
    <property type="entry name" value="Znf_NHR/GATA"/>
</dbReference>
<sequence>MRVDWVSESSSNSRRDSISSSFSSTTDSSSRTSLCSETKKKSNTNKICRICGDVAYSYNFNCVSCESCKAFFRRNALRPKEFKCPFSGKCEVNVVSRRFCQKCRLEKCLRLGMKKELILTEEERELKNKMVREKRAKIRKEKESAERIKMEYALKHSNQLSSPIDSKKKCSCKCSCGKYTNELPLEEVLLAYFKIMNEKSTSNIIRPTIPQIDSSYYNSMTPSLSPLPSSSEMLSTSPTLNGNVRSNIPQSAQMIIKDALANFNINDFQKPALTLNDQLFDNLIASGIIKPLYVNNNFSNSFH</sequence>
<evidence type="ECO:0000256" key="3">
    <source>
        <dbReference type="ARBA" id="ARBA00022771"/>
    </source>
</evidence>
<dbReference type="PROSITE" id="PS00031">
    <property type="entry name" value="NUCLEAR_REC_DBD_1"/>
    <property type="match status" value="1"/>
</dbReference>
<proteinExistence type="inferred from homology"/>
<dbReference type="InterPro" id="IPR050234">
    <property type="entry name" value="Nuclear_hormone_rcpt_NR1"/>
</dbReference>
<keyword evidence="2" id="KW-0479">Metal-binding</keyword>
<keyword evidence="7" id="KW-0804">Transcription</keyword>
<feature type="domain" description="Nuclear receptor" evidence="12">
    <location>
        <begin position="45"/>
        <end position="120"/>
    </location>
</feature>
<dbReference type="Pfam" id="PF00105">
    <property type="entry name" value="zf-C4"/>
    <property type="match status" value="1"/>
</dbReference>
<dbReference type="PANTHER" id="PTHR24082">
    <property type="entry name" value="NUCLEAR HORMONE RECEPTOR"/>
    <property type="match status" value="1"/>
</dbReference>
<keyword evidence="10" id="KW-0175">Coiled coil</keyword>
<feature type="coiled-coil region" evidence="10">
    <location>
        <begin position="123"/>
        <end position="151"/>
    </location>
</feature>
<evidence type="ECO:0000256" key="8">
    <source>
        <dbReference type="ARBA" id="ARBA00023170"/>
    </source>
</evidence>
<dbReference type="Proteomes" id="UP000046392">
    <property type="component" value="Unplaced"/>
</dbReference>
<dbReference type="SUPFAM" id="SSF57716">
    <property type="entry name" value="Glucocorticoid receptor-like (DNA-binding domain)"/>
    <property type="match status" value="1"/>
</dbReference>
<feature type="region of interest" description="Disordered" evidence="11">
    <location>
        <begin position="1"/>
        <end position="33"/>
    </location>
</feature>
<comment type="similarity">
    <text evidence="1">Belongs to the nuclear hormone receptor family.</text>
</comment>
<keyword evidence="4" id="KW-0862">Zinc</keyword>
<name>A0A0N5B609_STREA</name>
<keyword evidence="3" id="KW-0863">Zinc-finger</keyword>
<dbReference type="GO" id="GO:0004879">
    <property type="term" value="F:nuclear receptor activity"/>
    <property type="evidence" value="ECO:0007669"/>
    <property type="project" value="TreeGrafter"/>
</dbReference>
<keyword evidence="6" id="KW-0238">DNA-binding</keyword>
<dbReference type="WBParaSite" id="SPAL_0000150000.1">
    <property type="protein sequence ID" value="SPAL_0000150000.1"/>
    <property type="gene ID" value="SPAL_0000150000"/>
</dbReference>
<dbReference type="GO" id="GO:0008270">
    <property type="term" value="F:zinc ion binding"/>
    <property type="evidence" value="ECO:0007669"/>
    <property type="project" value="UniProtKB-KW"/>
</dbReference>
<evidence type="ECO:0000256" key="7">
    <source>
        <dbReference type="ARBA" id="ARBA00023163"/>
    </source>
</evidence>
<dbReference type="GO" id="GO:0045944">
    <property type="term" value="P:positive regulation of transcription by RNA polymerase II"/>
    <property type="evidence" value="ECO:0007669"/>
    <property type="project" value="TreeGrafter"/>
</dbReference>
<dbReference type="PANTHER" id="PTHR24082:SF283">
    <property type="entry name" value="NUCLEAR HORMONE RECEPTOR HR96"/>
    <property type="match status" value="1"/>
</dbReference>
<evidence type="ECO:0000256" key="1">
    <source>
        <dbReference type="ARBA" id="ARBA00005993"/>
    </source>
</evidence>
<protein>
    <submittedName>
        <fullName evidence="14">Nuclear receptor domain-containing protein</fullName>
    </submittedName>
</protein>
<evidence type="ECO:0000256" key="9">
    <source>
        <dbReference type="ARBA" id="ARBA00023242"/>
    </source>
</evidence>
<dbReference type="PROSITE" id="PS51030">
    <property type="entry name" value="NUCLEAR_REC_DBD_2"/>
    <property type="match status" value="1"/>
</dbReference>
<evidence type="ECO:0000313" key="14">
    <source>
        <dbReference type="WBParaSite" id="SPAL_0000150000.1"/>
    </source>
</evidence>
<evidence type="ECO:0000256" key="11">
    <source>
        <dbReference type="SAM" id="MobiDB-lite"/>
    </source>
</evidence>
<evidence type="ECO:0000256" key="2">
    <source>
        <dbReference type="ARBA" id="ARBA00022723"/>
    </source>
</evidence>
<keyword evidence="13" id="KW-1185">Reference proteome</keyword>
<dbReference type="GO" id="GO:0000122">
    <property type="term" value="P:negative regulation of transcription by RNA polymerase II"/>
    <property type="evidence" value="ECO:0007669"/>
    <property type="project" value="TreeGrafter"/>
</dbReference>
<dbReference type="Gene3D" id="3.30.50.10">
    <property type="entry name" value="Erythroid Transcription Factor GATA-1, subunit A"/>
    <property type="match status" value="1"/>
</dbReference>
<dbReference type="SMART" id="SM00399">
    <property type="entry name" value="ZnF_C4"/>
    <property type="match status" value="1"/>
</dbReference>
<dbReference type="PRINTS" id="PR00047">
    <property type="entry name" value="STROIDFINGER"/>
</dbReference>
<keyword evidence="8" id="KW-0675">Receptor</keyword>
<evidence type="ECO:0000256" key="4">
    <source>
        <dbReference type="ARBA" id="ARBA00022833"/>
    </source>
</evidence>
<dbReference type="STRING" id="174720.A0A0N5B609"/>
<reference evidence="14" key="1">
    <citation type="submission" date="2017-02" db="UniProtKB">
        <authorList>
            <consortium name="WormBaseParasite"/>
        </authorList>
    </citation>
    <scope>IDENTIFICATION</scope>
</reference>
<evidence type="ECO:0000256" key="5">
    <source>
        <dbReference type="ARBA" id="ARBA00023015"/>
    </source>
</evidence>
<evidence type="ECO:0000259" key="12">
    <source>
        <dbReference type="PROSITE" id="PS51030"/>
    </source>
</evidence>
<dbReference type="GO" id="GO:0030154">
    <property type="term" value="P:cell differentiation"/>
    <property type="evidence" value="ECO:0007669"/>
    <property type="project" value="TreeGrafter"/>
</dbReference>